<proteinExistence type="predicted"/>
<evidence type="ECO:0000313" key="1">
    <source>
        <dbReference type="EMBL" id="QRC92114.1"/>
    </source>
</evidence>
<dbReference type="EMBL" id="CP069024">
    <property type="protein sequence ID" value="QRC92114.1"/>
    <property type="molecule type" value="Genomic_DNA"/>
</dbReference>
<reference evidence="2" key="1">
    <citation type="journal article" date="2021" name="BMC Genomics">
        <title>Chromosome-level genome assembly and manually-curated proteome of model necrotroph Parastagonospora nodorum Sn15 reveals a genome-wide trove of candidate effector homologs, and redundancy of virulence-related functions within an accessory chromosome.</title>
        <authorList>
            <person name="Bertazzoni S."/>
            <person name="Jones D.A.B."/>
            <person name="Phan H.T."/>
            <person name="Tan K.-C."/>
            <person name="Hane J.K."/>
        </authorList>
    </citation>
    <scope>NUCLEOTIDE SEQUENCE [LARGE SCALE GENOMIC DNA]</scope>
    <source>
        <strain evidence="2">SN15 / ATCC MYA-4574 / FGSC 10173)</strain>
    </source>
</reference>
<dbReference type="Proteomes" id="UP000663193">
    <property type="component" value="Chromosome 2"/>
</dbReference>
<sequence>RIFNPYLLSIMSLFELTHERSMKASAFFEFVVYIQICIVCE</sequence>
<organism evidence="1 2">
    <name type="scientific">Phaeosphaeria nodorum (strain SN15 / ATCC MYA-4574 / FGSC 10173)</name>
    <name type="common">Glume blotch fungus</name>
    <name type="synonym">Parastagonospora nodorum</name>
    <dbReference type="NCBI Taxonomy" id="321614"/>
    <lineage>
        <taxon>Eukaryota</taxon>
        <taxon>Fungi</taxon>
        <taxon>Dikarya</taxon>
        <taxon>Ascomycota</taxon>
        <taxon>Pezizomycotina</taxon>
        <taxon>Dothideomycetes</taxon>
        <taxon>Pleosporomycetidae</taxon>
        <taxon>Pleosporales</taxon>
        <taxon>Pleosporineae</taxon>
        <taxon>Phaeosphaeriaceae</taxon>
        <taxon>Parastagonospora</taxon>
    </lineage>
</organism>
<keyword evidence="2" id="KW-1185">Reference proteome</keyword>
<name>A0A7U2HVS1_PHANO</name>
<dbReference type="VEuPathDB" id="FungiDB:JI435_022810"/>
<evidence type="ECO:0000313" key="2">
    <source>
        <dbReference type="Proteomes" id="UP000663193"/>
    </source>
</evidence>
<dbReference type="AlphaFoldDB" id="A0A7U2HVS1"/>
<feature type="non-terminal residue" evidence="1">
    <location>
        <position position="1"/>
    </location>
</feature>
<gene>
    <name evidence="1" type="ORF">JI435_022810</name>
</gene>
<protein>
    <submittedName>
        <fullName evidence="1">Uncharacterized protein</fullName>
    </submittedName>
</protein>
<accession>A0A7U2HVS1</accession>